<feature type="transmembrane region" description="Helical" evidence="5">
    <location>
        <begin position="187"/>
        <end position="205"/>
    </location>
</feature>
<dbReference type="Pfam" id="PF07690">
    <property type="entry name" value="MFS_1"/>
    <property type="match status" value="1"/>
</dbReference>
<feature type="transmembrane region" description="Helical" evidence="5">
    <location>
        <begin position="62"/>
        <end position="83"/>
    </location>
</feature>
<feature type="transmembrane region" description="Helical" evidence="5">
    <location>
        <begin position="328"/>
        <end position="354"/>
    </location>
</feature>
<evidence type="ECO:0000256" key="3">
    <source>
        <dbReference type="ARBA" id="ARBA00022989"/>
    </source>
</evidence>
<dbReference type="STRING" id="208439.AJAP_37940"/>
<proteinExistence type="predicted"/>
<dbReference type="AlphaFoldDB" id="A0A075V7D1"/>
<dbReference type="Gene3D" id="1.20.1250.20">
    <property type="entry name" value="MFS general substrate transporter like domains"/>
    <property type="match status" value="1"/>
</dbReference>
<evidence type="ECO:0000313" key="8">
    <source>
        <dbReference type="Proteomes" id="UP000028492"/>
    </source>
</evidence>
<dbReference type="PANTHER" id="PTHR23534:SF1">
    <property type="entry name" value="MAJOR FACILITATOR SUPERFAMILY PROTEIN"/>
    <property type="match status" value="1"/>
</dbReference>
<dbReference type="PANTHER" id="PTHR23534">
    <property type="entry name" value="MFS PERMEASE"/>
    <property type="match status" value="1"/>
</dbReference>
<feature type="transmembrane region" description="Helical" evidence="5">
    <location>
        <begin position="242"/>
        <end position="262"/>
    </location>
</feature>
<name>A0A075V7D1_9PSEU</name>
<dbReference type="GO" id="GO:0005886">
    <property type="term" value="C:plasma membrane"/>
    <property type="evidence" value="ECO:0007669"/>
    <property type="project" value="UniProtKB-SubCell"/>
</dbReference>
<dbReference type="GO" id="GO:0022857">
    <property type="term" value="F:transmembrane transporter activity"/>
    <property type="evidence" value="ECO:0007669"/>
    <property type="project" value="InterPro"/>
</dbReference>
<accession>A0A075V7D1</accession>
<evidence type="ECO:0000313" key="7">
    <source>
        <dbReference type="EMBL" id="AIG80379.1"/>
    </source>
</evidence>
<evidence type="ECO:0000256" key="5">
    <source>
        <dbReference type="SAM" id="Phobius"/>
    </source>
</evidence>
<dbReference type="SUPFAM" id="SSF103473">
    <property type="entry name" value="MFS general substrate transporter"/>
    <property type="match status" value="1"/>
</dbReference>
<comment type="subcellular location">
    <subcellularLocation>
        <location evidence="1">Cell membrane</location>
        <topology evidence="1">Multi-pass membrane protein</topology>
    </subcellularLocation>
</comment>
<feature type="transmembrane region" description="Helical" evidence="5">
    <location>
        <begin position="28"/>
        <end position="50"/>
    </location>
</feature>
<dbReference type="HOGENOM" id="CLU_047644_0_0_11"/>
<keyword evidence="4 5" id="KW-0472">Membrane</keyword>
<gene>
    <name evidence="7" type="ORF">AJAP_37940</name>
</gene>
<feature type="transmembrane region" description="Helical" evidence="5">
    <location>
        <begin position="90"/>
        <end position="108"/>
    </location>
</feature>
<dbReference type="KEGG" id="aja:AJAP_37940"/>
<keyword evidence="3 5" id="KW-1133">Transmembrane helix</keyword>
<protein>
    <submittedName>
        <fullName evidence="7">Putative membrane protein</fullName>
    </submittedName>
</protein>
<feature type="transmembrane region" description="Helical" evidence="5">
    <location>
        <begin position="396"/>
        <end position="414"/>
    </location>
</feature>
<organism evidence="7 8">
    <name type="scientific">Amycolatopsis japonica</name>
    <dbReference type="NCBI Taxonomy" id="208439"/>
    <lineage>
        <taxon>Bacteria</taxon>
        <taxon>Bacillati</taxon>
        <taxon>Actinomycetota</taxon>
        <taxon>Actinomycetes</taxon>
        <taxon>Pseudonocardiales</taxon>
        <taxon>Pseudonocardiaceae</taxon>
        <taxon>Amycolatopsis</taxon>
        <taxon>Amycolatopsis japonica group</taxon>
    </lineage>
</organism>
<dbReference type="EMBL" id="CP008953">
    <property type="protein sequence ID" value="AIG80379.1"/>
    <property type="molecule type" value="Genomic_DNA"/>
</dbReference>
<feature type="transmembrane region" description="Helical" evidence="5">
    <location>
        <begin position="366"/>
        <end position="390"/>
    </location>
</feature>
<feature type="transmembrane region" description="Helical" evidence="5">
    <location>
        <begin position="153"/>
        <end position="175"/>
    </location>
</feature>
<feature type="transmembrane region" description="Helical" evidence="5">
    <location>
        <begin position="268"/>
        <end position="292"/>
    </location>
</feature>
<evidence type="ECO:0000256" key="2">
    <source>
        <dbReference type="ARBA" id="ARBA00022692"/>
    </source>
</evidence>
<dbReference type="RefSeq" id="WP_051972711.1">
    <property type="nucleotide sequence ID" value="NZ_CP008953.1"/>
</dbReference>
<feature type="transmembrane region" description="Helical" evidence="5">
    <location>
        <begin position="304"/>
        <end position="322"/>
    </location>
</feature>
<feature type="transmembrane region" description="Helical" evidence="5">
    <location>
        <begin position="114"/>
        <end position="132"/>
    </location>
</feature>
<dbReference type="eggNOG" id="COG2814">
    <property type="taxonomic scope" value="Bacteria"/>
</dbReference>
<dbReference type="InterPro" id="IPR011701">
    <property type="entry name" value="MFS"/>
</dbReference>
<evidence type="ECO:0000256" key="4">
    <source>
        <dbReference type="ARBA" id="ARBA00023136"/>
    </source>
</evidence>
<keyword evidence="2 5" id="KW-0812">Transmembrane</keyword>
<reference evidence="7 8" key="1">
    <citation type="journal article" date="2014" name="J. Biotechnol.">
        <title>Complete genome sequence of the actinobacterium Amycolatopsis japonica MG417-CF17(T) (=DSM 44213T) producing (S,S)-N,N'-ethylenediaminedisuccinic acid.</title>
        <authorList>
            <person name="Stegmann E."/>
            <person name="Albersmeier A."/>
            <person name="Spohn M."/>
            <person name="Gert H."/>
            <person name="Weber T."/>
            <person name="Wohlleben W."/>
            <person name="Kalinowski J."/>
            <person name="Ruckert C."/>
        </authorList>
    </citation>
    <scope>NUCLEOTIDE SEQUENCE [LARGE SCALE GENOMIC DNA]</scope>
    <source>
        <strain evidence="8">MG417-CF17 (DSM 44213)</strain>
    </source>
</reference>
<keyword evidence="8" id="KW-1185">Reference proteome</keyword>
<evidence type="ECO:0000256" key="1">
    <source>
        <dbReference type="ARBA" id="ARBA00004651"/>
    </source>
</evidence>
<dbReference type="Proteomes" id="UP000028492">
    <property type="component" value="Chromosome"/>
</dbReference>
<dbReference type="InterPro" id="IPR036259">
    <property type="entry name" value="MFS_trans_sf"/>
</dbReference>
<dbReference type="PROSITE" id="PS50850">
    <property type="entry name" value="MFS"/>
    <property type="match status" value="1"/>
</dbReference>
<sequence>MSVKPADGETVRGDESLRTVQRRVIRSLLLVQAVFSLMFAMAGPLISLIAERLTGSAGKAGLAQAMIYCGAVLFSVPLASLSMDRGRRTGIAAGYLTGAAGAAAVVLGAVFSTYVLLLVGAVALGAALAAGAQARYAATDLASADRLGRSMGVLSWSSIAAAVLGPALTGAFAGIGRGVLPEFSGPYVAIAAGLAISGMLVFVTLRPDPLLLARSLDRETKARPKFRTALAAVAGDPPVRRAVLSLMIVHATMISLMNMASIHLDHGAATLATIGVVISVHTAAMFLPGPLVGYLSDRIGAHRMLLIGLALEVAAAITLAATPAHDPFLVGLGLLLLGAGWSAGYLSGSVLLTASTRSGIRTLVQGAADFLVLLTSAGGALLAGVMVALWGYGGLSLFWGAVVAIVFVRIATAARRTSPE</sequence>
<feature type="domain" description="Major facilitator superfamily (MFS) profile" evidence="6">
    <location>
        <begin position="186"/>
        <end position="420"/>
    </location>
</feature>
<dbReference type="InterPro" id="IPR020846">
    <property type="entry name" value="MFS_dom"/>
</dbReference>
<evidence type="ECO:0000259" key="6">
    <source>
        <dbReference type="PROSITE" id="PS50850"/>
    </source>
</evidence>